<sequence>MLLDLYQTAFGAELHLSDPAKVMKGSVEKAEELFRQTPDAFLPNQFENPANPKINNETTGPEIWRDSAGKVDAFVARIGTGGTITGVGKYLKERNPKIKVYGVEVSGTARKCCLEWK</sequence>
<reference evidence="3 4" key="1">
    <citation type="submission" date="2024-01" db="EMBL/GenBank/DDBJ databases">
        <title>The genomes of 5 underutilized Papilionoideae crops provide insights into root nodulation and disease resistanc.</title>
        <authorList>
            <person name="Yuan L."/>
        </authorList>
    </citation>
    <scope>NUCLEOTIDE SEQUENCE [LARGE SCALE GENOMIC DNA]</scope>
    <source>
        <strain evidence="3">ZHUSHIDOU_FW_LH</strain>
        <tissue evidence="3">Leaf</tissue>
    </source>
</reference>
<dbReference type="PANTHER" id="PTHR10314">
    <property type="entry name" value="CYSTATHIONINE BETA-SYNTHASE"/>
    <property type="match status" value="1"/>
</dbReference>
<gene>
    <name evidence="3" type="ORF">RIF29_38585</name>
</gene>
<evidence type="ECO:0000313" key="3">
    <source>
        <dbReference type="EMBL" id="KAK7243774.1"/>
    </source>
</evidence>
<organism evidence="3 4">
    <name type="scientific">Crotalaria pallida</name>
    <name type="common">Smooth rattlebox</name>
    <name type="synonym">Crotalaria striata</name>
    <dbReference type="NCBI Taxonomy" id="3830"/>
    <lineage>
        <taxon>Eukaryota</taxon>
        <taxon>Viridiplantae</taxon>
        <taxon>Streptophyta</taxon>
        <taxon>Embryophyta</taxon>
        <taxon>Tracheophyta</taxon>
        <taxon>Spermatophyta</taxon>
        <taxon>Magnoliopsida</taxon>
        <taxon>eudicotyledons</taxon>
        <taxon>Gunneridae</taxon>
        <taxon>Pentapetalae</taxon>
        <taxon>rosids</taxon>
        <taxon>fabids</taxon>
        <taxon>Fabales</taxon>
        <taxon>Fabaceae</taxon>
        <taxon>Papilionoideae</taxon>
        <taxon>50 kb inversion clade</taxon>
        <taxon>genistoids sensu lato</taxon>
        <taxon>core genistoids</taxon>
        <taxon>Crotalarieae</taxon>
        <taxon>Crotalaria</taxon>
    </lineage>
</organism>
<comment type="caution">
    <text evidence="3">The sequence shown here is derived from an EMBL/GenBank/DDBJ whole genome shotgun (WGS) entry which is preliminary data.</text>
</comment>
<dbReference type="AlphaFoldDB" id="A0AAN9E023"/>
<keyword evidence="4" id="KW-1185">Reference proteome</keyword>
<dbReference type="EMBL" id="JAYWIO010000008">
    <property type="protein sequence ID" value="KAK7243774.1"/>
    <property type="molecule type" value="Genomic_DNA"/>
</dbReference>
<feature type="compositionally biased region" description="Polar residues" evidence="1">
    <location>
        <begin position="45"/>
        <end position="59"/>
    </location>
</feature>
<feature type="domain" description="Tryptophan synthase beta chain-like PALP" evidence="2">
    <location>
        <begin position="9"/>
        <end position="109"/>
    </location>
</feature>
<evidence type="ECO:0000259" key="2">
    <source>
        <dbReference type="Pfam" id="PF00291"/>
    </source>
</evidence>
<dbReference type="InterPro" id="IPR050214">
    <property type="entry name" value="Cys_Synth/Cystath_Beta-Synth"/>
</dbReference>
<accession>A0AAN9E023</accession>
<dbReference type="InterPro" id="IPR036052">
    <property type="entry name" value="TrpB-like_PALP_sf"/>
</dbReference>
<evidence type="ECO:0000313" key="4">
    <source>
        <dbReference type="Proteomes" id="UP001372338"/>
    </source>
</evidence>
<dbReference type="Gene3D" id="3.40.50.1100">
    <property type="match status" value="2"/>
</dbReference>
<protein>
    <recommendedName>
        <fullName evidence="2">Tryptophan synthase beta chain-like PALP domain-containing protein</fullName>
    </recommendedName>
</protein>
<name>A0AAN9E023_CROPI</name>
<dbReference type="Pfam" id="PF00291">
    <property type="entry name" value="PALP"/>
    <property type="match status" value="1"/>
</dbReference>
<dbReference type="InterPro" id="IPR001926">
    <property type="entry name" value="TrpB-like_PALP"/>
</dbReference>
<feature type="region of interest" description="Disordered" evidence="1">
    <location>
        <begin position="41"/>
        <end position="60"/>
    </location>
</feature>
<dbReference type="SUPFAM" id="SSF53686">
    <property type="entry name" value="Tryptophan synthase beta subunit-like PLP-dependent enzymes"/>
    <property type="match status" value="1"/>
</dbReference>
<proteinExistence type="predicted"/>
<evidence type="ECO:0000256" key="1">
    <source>
        <dbReference type="SAM" id="MobiDB-lite"/>
    </source>
</evidence>
<dbReference type="Proteomes" id="UP001372338">
    <property type="component" value="Unassembled WGS sequence"/>
</dbReference>